<keyword evidence="2" id="KW-0808">Transferase</keyword>
<dbReference type="PANTHER" id="PTHR18964:SF149">
    <property type="entry name" value="BIFUNCTIONAL UDP-N-ACETYLGLUCOSAMINE 2-EPIMERASE_N-ACETYLMANNOSAMINE KINASE"/>
    <property type="match status" value="1"/>
</dbReference>
<gene>
    <name evidence="2" type="ORF">DC3_24020</name>
</gene>
<dbReference type="Gene3D" id="3.30.420.40">
    <property type="match status" value="2"/>
</dbReference>
<dbReference type="PROSITE" id="PS01125">
    <property type="entry name" value="ROK"/>
    <property type="match status" value="1"/>
</dbReference>
<comment type="similarity">
    <text evidence="1">Belongs to the ROK (NagC/XylR) family.</text>
</comment>
<comment type="caution">
    <text evidence="2">The sequence shown here is derived from an EMBL/GenBank/DDBJ whole genome shotgun (WGS) entry which is preliminary data.</text>
</comment>
<evidence type="ECO:0000313" key="3">
    <source>
        <dbReference type="Proteomes" id="UP000321306"/>
    </source>
</evidence>
<dbReference type="InterPro" id="IPR000600">
    <property type="entry name" value="ROK"/>
</dbReference>
<dbReference type="EMBL" id="BJXB01000009">
    <property type="protein sequence ID" value="GEM46767.1"/>
    <property type="molecule type" value="Genomic_DNA"/>
</dbReference>
<name>A0A511N2M6_DEIC1</name>
<dbReference type="GO" id="GO:0016301">
    <property type="term" value="F:kinase activity"/>
    <property type="evidence" value="ECO:0007669"/>
    <property type="project" value="UniProtKB-KW"/>
</dbReference>
<reference evidence="2 3" key="1">
    <citation type="submission" date="2019-07" db="EMBL/GenBank/DDBJ databases">
        <title>Whole genome shotgun sequence of Deinococcus cellulosilyticus NBRC 106333.</title>
        <authorList>
            <person name="Hosoyama A."/>
            <person name="Uohara A."/>
            <person name="Ohji S."/>
            <person name="Ichikawa N."/>
        </authorList>
    </citation>
    <scope>NUCLEOTIDE SEQUENCE [LARGE SCALE GENOMIC DNA]</scope>
    <source>
        <strain evidence="2 3">NBRC 106333</strain>
    </source>
</reference>
<dbReference type="Pfam" id="PF00480">
    <property type="entry name" value="ROK"/>
    <property type="match status" value="1"/>
</dbReference>
<organism evidence="2 3">
    <name type="scientific">Deinococcus cellulosilyticus (strain DSM 18568 / NBRC 106333 / KACC 11606 / 5516J-15)</name>
    <dbReference type="NCBI Taxonomy" id="1223518"/>
    <lineage>
        <taxon>Bacteria</taxon>
        <taxon>Thermotogati</taxon>
        <taxon>Deinococcota</taxon>
        <taxon>Deinococci</taxon>
        <taxon>Deinococcales</taxon>
        <taxon>Deinococcaceae</taxon>
        <taxon>Deinococcus</taxon>
    </lineage>
</organism>
<accession>A0A511N2M6</accession>
<evidence type="ECO:0000256" key="1">
    <source>
        <dbReference type="ARBA" id="ARBA00006479"/>
    </source>
</evidence>
<sequence>MITTENPANVLAIDIGGTKLAIGIVSKDGDLLASLRCPTLAHEGPDAVLSRILDLSRTLLKDHPVTAVGVGCGGPLDAEKGIIKNPPNLPGWLDYPLGDLLRQNLGLPVFIDNDANAAALAEYRFGAGRGTRHMVYLTLSTGIGGGIIIDGRLYRGKHGNAGELGHISIKHDGRKCNCGNSGCLEAYCSGTSIAKRARELAAEHPGSVLEKLAGTVEGIRAETVLEALRQQDPLTTSFWEETLDMLASGITSVIHTFDPERIVLGGGITNFGPLLFEPLRARVNKITIPDLNAGVDIVPAELGNHVGILGAAAVALQHQEQEVLA</sequence>
<keyword evidence="2" id="KW-0418">Kinase</keyword>
<proteinExistence type="inferred from homology"/>
<dbReference type="RefSeq" id="WP_146884565.1">
    <property type="nucleotide sequence ID" value="NZ_BJXB01000009.1"/>
</dbReference>
<evidence type="ECO:0000313" key="2">
    <source>
        <dbReference type="EMBL" id="GEM46767.1"/>
    </source>
</evidence>
<dbReference type="Proteomes" id="UP000321306">
    <property type="component" value="Unassembled WGS sequence"/>
</dbReference>
<dbReference type="InterPro" id="IPR049874">
    <property type="entry name" value="ROK_cs"/>
</dbReference>
<dbReference type="OrthoDB" id="9810372at2"/>
<dbReference type="PANTHER" id="PTHR18964">
    <property type="entry name" value="ROK (REPRESSOR, ORF, KINASE) FAMILY"/>
    <property type="match status" value="1"/>
</dbReference>
<dbReference type="AlphaFoldDB" id="A0A511N2M6"/>
<dbReference type="SUPFAM" id="SSF53067">
    <property type="entry name" value="Actin-like ATPase domain"/>
    <property type="match status" value="1"/>
</dbReference>
<protein>
    <submittedName>
        <fullName evidence="2">Glucokinase</fullName>
    </submittedName>
</protein>
<dbReference type="InterPro" id="IPR043129">
    <property type="entry name" value="ATPase_NBD"/>
</dbReference>
<keyword evidence="3" id="KW-1185">Reference proteome</keyword>